<sequence>QLPLLIILHSPRINNRGEEETPPNIVREVGIGFVSREREEALGLMEGEMRRLGKREASPLGERKLPVGGSASECESRALLHLLDFLIVVSGSLGEGEPPKRGSLREGESAHALLCRLVVIEHLLCEQHAGERADEDDVRG</sequence>
<evidence type="ECO:0000313" key="1">
    <source>
        <dbReference type="EMBL" id="GMS86744.1"/>
    </source>
</evidence>
<organism evidence="1 2">
    <name type="scientific">Pristionchus entomophagus</name>
    <dbReference type="NCBI Taxonomy" id="358040"/>
    <lineage>
        <taxon>Eukaryota</taxon>
        <taxon>Metazoa</taxon>
        <taxon>Ecdysozoa</taxon>
        <taxon>Nematoda</taxon>
        <taxon>Chromadorea</taxon>
        <taxon>Rhabditida</taxon>
        <taxon>Rhabditina</taxon>
        <taxon>Diplogasteromorpha</taxon>
        <taxon>Diplogasteroidea</taxon>
        <taxon>Neodiplogasteridae</taxon>
        <taxon>Pristionchus</taxon>
    </lineage>
</organism>
<accession>A0AAV5SZJ6</accession>
<evidence type="ECO:0000313" key="2">
    <source>
        <dbReference type="Proteomes" id="UP001432027"/>
    </source>
</evidence>
<keyword evidence="2" id="KW-1185">Reference proteome</keyword>
<name>A0AAV5SZJ6_9BILA</name>
<comment type="caution">
    <text evidence="1">The sequence shown here is derived from an EMBL/GenBank/DDBJ whole genome shotgun (WGS) entry which is preliminary data.</text>
</comment>
<gene>
    <name evidence="1" type="ORF">PENTCL1PPCAC_8919</name>
</gene>
<dbReference type="EMBL" id="BTSX01000002">
    <property type="protein sequence ID" value="GMS86744.1"/>
    <property type="molecule type" value="Genomic_DNA"/>
</dbReference>
<dbReference type="Proteomes" id="UP001432027">
    <property type="component" value="Unassembled WGS sequence"/>
</dbReference>
<reference evidence="1" key="1">
    <citation type="submission" date="2023-10" db="EMBL/GenBank/DDBJ databases">
        <title>Genome assembly of Pristionchus species.</title>
        <authorList>
            <person name="Yoshida K."/>
            <person name="Sommer R.J."/>
        </authorList>
    </citation>
    <scope>NUCLEOTIDE SEQUENCE</scope>
    <source>
        <strain evidence="1">RS0144</strain>
    </source>
</reference>
<protein>
    <submittedName>
        <fullName evidence="1">Uncharacterized protein</fullName>
    </submittedName>
</protein>
<dbReference type="AlphaFoldDB" id="A0AAV5SZJ6"/>
<proteinExistence type="predicted"/>
<feature type="non-terminal residue" evidence="1">
    <location>
        <position position="1"/>
    </location>
</feature>